<gene>
    <name evidence="1" type="ORF">ABEU19_004941</name>
</gene>
<dbReference type="EMBL" id="JBDLNU010000007">
    <property type="protein sequence ID" value="MFM1731378.1"/>
    <property type="molecule type" value="Genomic_DNA"/>
</dbReference>
<accession>A0ABW9G2U3</accession>
<dbReference type="Proteomes" id="UP001629744">
    <property type="component" value="Unassembled WGS sequence"/>
</dbReference>
<reference evidence="1 2" key="1">
    <citation type="submission" date="2023-11" db="EMBL/GenBank/DDBJ databases">
        <authorList>
            <person name="Val-Calvo J."/>
            <person name="Scortti M."/>
            <person name="Vazquez-Boland J."/>
        </authorList>
    </citation>
    <scope>NUCLEOTIDE SEQUENCE [LARGE SCALE GENOMIC DNA]</scope>
    <source>
        <strain evidence="1 2">DSM 46662</strain>
    </source>
</reference>
<dbReference type="RefSeq" id="WP_348605388.1">
    <property type="nucleotide sequence ID" value="NZ_CP157276.1"/>
</dbReference>
<keyword evidence="2" id="KW-1185">Reference proteome</keyword>
<sequence length="131" mass="14480">MSYDIVAFDPGATTDSGFLDWYNTQTEWAEDHDYCDVTVTTPELRAFYTAITEVFPPLNGPDAPDDEQLAADSSLDGRLTDYSIGTTIIYASFGWSQAERATETFRELAAEHKVAVALVSHDSPVPIIRPQ</sequence>
<proteinExistence type="predicted"/>
<protein>
    <submittedName>
        <fullName evidence="1">Uncharacterized protein</fullName>
    </submittedName>
</protein>
<organism evidence="1 2">
    <name type="scientific">Prescottella soli</name>
    <dbReference type="NCBI Taxonomy" id="1543852"/>
    <lineage>
        <taxon>Bacteria</taxon>
        <taxon>Bacillati</taxon>
        <taxon>Actinomycetota</taxon>
        <taxon>Actinomycetes</taxon>
        <taxon>Mycobacteriales</taxon>
        <taxon>Nocardiaceae</taxon>
        <taxon>Prescottella</taxon>
    </lineage>
</organism>
<evidence type="ECO:0000313" key="1">
    <source>
        <dbReference type="EMBL" id="MFM1731378.1"/>
    </source>
</evidence>
<evidence type="ECO:0000313" key="2">
    <source>
        <dbReference type="Proteomes" id="UP001629744"/>
    </source>
</evidence>
<name>A0ABW9G2U3_9NOCA</name>
<comment type="caution">
    <text evidence="1">The sequence shown here is derived from an EMBL/GenBank/DDBJ whole genome shotgun (WGS) entry which is preliminary data.</text>
</comment>